<evidence type="ECO:0000256" key="7">
    <source>
        <dbReference type="SAM" id="Phobius"/>
    </source>
</evidence>
<accession>A0A232M224</accession>
<name>A0A232M224_9EURO</name>
<dbReference type="GO" id="GO:0070072">
    <property type="term" value="P:vacuolar proton-transporting V-type ATPase complex assembly"/>
    <property type="evidence" value="ECO:0007669"/>
    <property type="project" value="InterPro"/>
</dbReference>
<evidence type="ECO:0000256" key="3">
    <source>
        <dbReference type="ARBA" id="ARBA00022824"/>
    </source>
</evidence>
<dbReference type="PANTHER" id="PTHR31394">
    <property type="entry name" value="TRANSMEMBRANE PROTEIN 199"/>
    <property type="match status" value="1"/>
</dbReference>
<dbReference type="Pfam" id="PF11712">
    <property type="entry name" value="Vma12"/>
    <property type="match status" value="1"/>
</dbReference>
<keyword evidence="5 7" id="KW-0472">Membrane</keyword>
<comment type="subcellular location">
    <subcellularLocation>
        <location evidence="1">Endoplasmic reticulum membrane</location>
        <topology evidence="1">Multi-pass membrane protein</topology>
    </subcellularLocation>
</comment>
<evidence type="ECO:0000256" key="4">
    <source>
        <dbReference type="ARBA" id="ARBA00022989"/>
    </source>
</evidence>
<dbReference type="PANTHER" id="PTHR31394:SF1">
    <property type="entry name" value="TRANSMEMBRANE PROTEIN 199"/>
    <property type="match status" value="1"/>
</dbReference>
<dbReference type="EMBL" id="NPHW01003117">
    <property type="protein sequence ID" value="OXV10127.1"/>
    <property type="molecule type" value="Genomic_DNA"/>
</dbReference>
<proteinExistence type="predicted"/>
<evidence type="ECO:0000313" key="8">
    <source>
        <dbReference type="EMBL" id="OXV10127.1"/>
    </source>
</evidence>
<reference evidence="8 9" key="1">
    <citation type="journal article" date="2015" name="Environ. Microbiol.">
        <title>Metagenome sequence of Elaphomyces granulatus from sporocarp tissue reveals Ascomycota ectomycorrhizal fingerprints of genome expansion and a Proteobacteria-rich microbiome.</title>
        <authorList>
            <person name="Quandt C.A."/>
            <person name="Kohler A."/>
            <person name="Hesse C.N."/>
            <person name="Sharpton T.J."/>
            <person name="Martin F."/>
            <person name="Spatafora J.W."/>
        </authorList>
    </citation>
    <scope>NUCLEOTIDE SEQUENCE [LARGE SCALE GENOMIC DNA]</scope>
    <source>
        <strain evidence="8 9">OSC145934</strain>
    </source>
</reference>
<evidence type="ECO:0000256" key="5">
    <source>
        <dbReference type="ARBA" id="ARBA00023136"/>
    </source>
</evidence>
<comment type="caution">
    <text evidence="8">The sequence shown here is derived from an EMBL/GenBank/DDBJ whole genome shotgun (WGS) entry which is preliminary data.</text>
</comment>
<keyword evidence="9" id="KW-1185">Reference proteome</keyword>
<evidence type="ECO:0000256" key="1">
    <source>
        <dbReference type="ARBA" id="ARBA00004477"/>
    </source>
</evidence>
<evidence type="ECO:0000256" key="2">
    <source>
        <dbReference type="ARBA" id="ARBA00022692"/>
    </source>
</evidence>
<keyword evidence="4 7" id="KW-1133">Transmembrane helix</keyword>
<feature type="transmembrane region" description="Helical" evidence="7">
    <location>
        <begin position="168"/>
        <end position="191"/>
    </location>
</feature>
<keyword evidence="2 7" id="KW-0812">Transmembrane</keyword>
<keyword evidence="3" id="KW-0256">Endoplasmic reticulum</keyword>
<feature type="region of interest" description="Disordered" evidence="6">
    <location>
        <begin position="59"/>
        <end position="78"/>
    </location>
</feature>
<dbReference type="Proteomes" id="UP000243515">
    <property type="component" value="Unassembled WGS sequence"/>
</dbReference>
<feature type="non-terminal residue" evidence="8">
    <location>
        <position position="243"/>
    </location>
</feature>
<sequence length="243" mass="26146">MVLLVTTPIILSALETLPQSSRDELNLPHSPILDAPISHLQLISLARRLSGIEEGQKLETGNEEVEVDQPQAKTAPTYTLNSLLRGTKVYGPPQPSKPEPSPEFLALKARLQAATEEDAYRRLLSSPRPSSHGPSAIFSTSSAIAALHRPDDADGDADDSTDPLTPSLVLNIFLSVLLCGFSTYWALIHFQTPTLLRFSSAKTVVPTAEPAFVLIAIFVGLLVGVAEAVVYAAYLRKVAKARA</sequence>
<feature type="transmembrane region" description="Helical" evidence="7">
    <location>
        <begin position="211"/>
        <end position="234"/>
    </location>
</feature>
<dbReference type="InterPro" id="IPR021013">
    <property type="entry name" value="ATPase_Vma12"/>
</dbReference>
<evidence type="ECO:0000313" key="9">
    <source>
        <dbReference type="Proteomes" id="UP000243515"/>
    </source>
</evidence>
<evidence type="ECO:0000256" key="6">
    <source>
        <dbReference type="SAM" id="MobiDB-lite"/>
    </source>
</evidence>
<dbReference type="OrthoDB" id="19981at2759"/>
<protein>
    <submittedName>
        <fullName evidence="8">Uncharacterized protein</fullName>
    </submittedName>
</protein>
<dbReference type="GO" id="GO:0005789">
    <property type="term" value="C:endoplasmic reticulum membrane"/>
    <property type="evidence" value="ECO:0007669"/>
    <property type="project" value="UniProtKB-SubCell"/>
</dbReference>
<organism evidence="8 9">
    <name type="scientific">Elaphomyces granulatus</name>
    <dbReference type="NCBI Taxonomy" id="519963"/>
    <lineage>
        <taxon>Eukaryota</taxon>
        <taxon>Fungi</taxon>
        <taxon>Dikarya</taxon>
        <taxon>Ascomycota</taxon>
        <taxon>Pezizomycotina</taxon>
        <taxon>Eurotiomycetes</taxon>
        <taxon>Eurotiomycetidae</taxon>
        <taxon>Eurotiales</taxon>
        <taxon>Elaphomycetaceae</taxon>
        <taxon>Elaphomyces</taxon>
    </lineage>
</organism>
<dbReference type="AlphaFoldDB" id="A0A232M224"/>
<gene>
    <name evidence="8" type="ORF">Egran_02108</name>
</gene>